<dbReference type="GO" id="GO:0071013">
    <property type="term" value="C:catalytic step 2 spliceosome"/>
    <property type="evidence" value="ECO:0007669"/>
    <property type="project" value="TreeGrafter"/>
</dbReference>
<accession>D2V0M0</accession>
<protein>
    <submittedName>
        <fullName evidence="7">Predicted protein</fullName>
    </submittedName>
</protein>
<dbReference type="Pfam" id="PF00400">
    <property type="entry name" value="WD40"/>
    <property type="match status" value="4"/>
</dbReference>
<dbReference type="eggNOG" id="KOG0316">
    <property type="taxonomic scope" value="Eukaryota"/>
</dbReference>
<dbReference type="PANTHER" id="PTHR22842">
    <property type="entry name" value="WD40 REPEAT PROTEIN"/>
    <property type="match status" value="1"/>
</dbReference>
<keyword evidence="8" id="KW-1185">Reference proteome</keyword>
<dbReference type="RefSeq" id="XP_002682489.1">
    <property type="nucleotide sequence ID" value="XM_002682443.1"/>
</dbReference>
<evidence type="ECO:0000313" key="8">
    <source>
        <dbReference type="Proteomes" id="UP000006671"/>
    </source>
</evidence>
<reference evidence="7 8" key="1">
    <citation type="journal article" date="2010" name="Cell">
        <title>The genome of Naegleria gruberi illuminates early eukaryotic versatility.</title>
        <authorList>
            <person name="Fritz-Laylin L.K."/>
            <person name="Prochnik S.E."/>
            <person name="Ginger M.L."/>
            <person name="Dacks J.B."/>
            <person name="Carpenter M.L."/>
            <person name="Field M.C."/>
            <person name="Kuo A."/>
            <person name="Paredez A."/>
            <person name="Chapman J."/>
            <person name="Pham J."/>
            <person name="Shu S."/>
            <person name="Neupane R."/>
            <person name="Cipriano M."/>
            <person name="Mancuso J."/>
            <person name="Tu H."/>
            <person name="Salamov A."/>
            <person name="Lindquist E."/>
            <person name="Shapiro H."/>
            <person name="Lucas S."/>
            <person name="Grigoriev I.V."/>
            <person name="Cande W.Z."/>
            <person name="Fulton C."/>
            <person name="Rokhsar D.S."/>
            <person name="Dawson S.C."/>
        </authorList>
    </citation>
    <scope>NUCLEOTIDE SEQUENCE [LARGE SCALE GENOMIC DNA]</scope>
    <source>
        <strain evidence="7 8">NEG-M</strain>
    </source>
</reference>
<dbReference type="PRINTS" id="PR00320">
    <property type="entry name" value="GPROTEINBRPT"/>
</dbReference>
<keyword evidence="2" id="KW-0963">Cytoplasm</keyword>
<dbReference type="PROSITE" id="PS50082">
    <property type="entry name" value="WD_REPEATS_2"/>
    <property type="match status" value="2"/>
</dbReference>
<dbReference type="PANTHER" id="PTHR22842:SF3">
    <property type="entry name" value="WD REPEAT DOMAIN-CONTAINING PROTEIN 83"/>
    <property type="match status" value="1"/>
</dbReference>
<dbReference type="KEGG" id="ngr:NAEGRDRAFT_30081"/>
<proteinExistence type="inferred from homology"/>
<dbReference type="STRING" id="5762.D2V0M0"/>
<comment type="subcellular location">
    <subcellularLocation>
        <location evidence="1">Cytoplasm</location>
    </subcellularLocation>
</comment>
<dbReference type="Proteomes" id="UP000006671">
    <property type="component" value="Unassembled WGS sequence"/>
</dbReference>
<dbReference type="EMBL" id="GG738847">
    <property type="protein sequence ID" value="EFC49745.1"/>
    <property type="molecule type" value="Genomic_DNA"/>
</dbReference>
<feature type="repeat" description="WD" evidence="6">
    <location>
        <begin position="74"/>
        <end position="115"/>
    </location>
</feature>
<dbReference type="InParanoid" id="D2V0M0"/>
<evidence type="ECO:0000256" key="3">
    <source>
        <dbReference type="ARBA" id="ARBA00022574"/>
    </source>
</evidence>
<sequence length="305" mass="34310">MSLQNSTNNRNYQIECSLNNLLQSGVDISKKKHNGSVLHCQFSKGNGQYCMSAGADKNIKLLNPYKSFFVLKEYKSHGYEVFDIDISNDNNYFVSASADKNVFLWDVSTGEVKRRFKEHKGKVNCVKYNFNNEIIMSGSYDRTLKVWDVRSASYKSVQNLGDFQDSVSSITSSDSSIIAGCVDGTVHIYDIRMGKLKVDDLGGASVGHVSISKNYKTYCCSLLNSTILMIEIESGNILRTLTGHTNEKYQIKHTISNDDRYLLSGDENGNIFEWNLENEQSCKIPKIDSDSTPVVSIDYHPKGKY</sequence>
<dbReference type="CDD" id="cd00200">
    <property type="entry name" value="WD40"/>
    <property type="match status" value="1"/>
</dbReference>
<dbReference type="OMA" id="GGKICCC"/>
<evidence type="ECO:0000256" key="6">
    <source>
        <dbReference type="PROSITE-ProRule" id="PRU00221"/>
    </source>
</evidence>
<keyword evidence="3 6" id="KW-0853">WD repeat</keyword>
<dbReference type="SMART" id="SM00320">
    <property type="entry name" value="WD40"/>
    <property type="match status" value="5"/>
</dbReference>
<evidence type="ECO:0000313" key="7">
    <source>
        <dbReference type="EMBL" id="EFC49745.1"/>
    </source>
</evidence>
<dbReference type="InterPro" id="IPR015943">
    <property type="entry name" value="WD40/YVTN_repeat-like_dom_sf"/>
</dbReference>
<dbReference type="VEuPathDB" id="AmoebaDB:NAEGRDRAFT_30081"/>
<evidence type="ECO:0000256" key="4">
    <source>
        <dbReference type="ARBA" id="ARBA00022737"/>
    </source>
</evidence>
<keyword evidence="4" id="KW-0677">Repeat</keyword>
<comment type="similarity">
    <text evidence="5">Belongs to the WD repeat MORG1 family.</text>
</comment>
<dbReference type="PROSITE" id="PS50294">
    <property type="entry name" value="WD_REPEATS_REGION"/>
    <property type="match status" value="2"/>
</dbReference>
<dbReference type="OrthoDB" id="71437at2759"/>
<dbReference type="PROSITE" id="PS00678">
    <property type="entry name" value="WD_REPEATS_1"/>
    <property type="match status" value="1"/>
</dbReference>
<dbReference type="Gene3D" id="2.130.10.10">
    <property type="entry name" value="YVTN repeat-like/Quinoprotein amine dehydrogenase"/>
    <property type="match status" value="1"/>
</dbReference>
<feature type="repeat" description="WD" evidence="6">
    <location>
        <begin position="116"/>
        <end position="157"/>
    </location>
</feature>
<dbReference type="GO" id="GO:0005737">
    <property type="term" value="C:cytoplasm"/>
    <property type="evidence" value="ECO:0007669"/>
    <property type="project" value="UniProtKB-SubCell"/>
</dbReference>
<evidence type="ECO:0000256" key="1">
    <source>
        <dbReference type="ARBA" id="ARBA00004496"/>
    </source>
</evidence>
<dbReference type="GO" id="GO:0000398">
    <property type="term" value="P:mRNA splicing, via spliceosome"/>
    <property type="evidence" value="ECO:0007669"/>
    <property type="project" value="TreeGrafter"/>
</dbReference>
<dbReference type="InterPro" id="IPR051980">
    <property type="entry name" value="WD_repeat_MORG1"/>
</dbReference>
<evidence type="ECO:0000256" key="5">
    <source>
        <dbReference type="ARBA" id="ARBA00038145"/>
    </source>
</evidence>
<dbReference type="InterPro" id="IPR020472">
    <property type="entry name" value="WD40_PAC1"/>
</dbReference>
<dbReference type="InterPro" id="IPR019775">
    <property type="entry name" value="WD40_repeat_CS"/>
</dbReference>
<dbReference type="InterPro" id="IPR036322">
    <property type="entry name" value="WD40_repeat_dom_sf"/>
</dbReference>
<gene>
    <name evidence="7" type="ORF">NAEGRDRAFT_30081</name>
</gene>
<dbReference type="AlphaFoldDB" id="D2V0M0"/>
<dbReference type="InterPro" id="IPR001680">
    <property type="entry name" value="WD40_rpt"/>
</dbReference>
<evidence type="ECO:0000256" key="2">
    <source>
        <dbReference type="ARBA" id="ARBA00022490"/>
    </source>
</evidence>
<organism evidence="8">
    <name type="scientific">Naegleria gruberi</name>
    <name type="common">Amoeba</name>
    <dbReference type="NCBI Taxonomy" id="5762"/>
    <lineage>
        <taxon>Eukaryota</taxon>
        <taxon>Discoba</taxon>
        <taxon>Heterolobosea</taxon>
        <taxon>Tetramitia</taxon>
        <taxon>Eutetramitia</taxon>
        <taxon>Vahlkampfiidae</taxon>
        <taxon>Naegleria</taxon>
    </lineage>
</organism>
<dbReference type="SUPFAM" id="SSF50978">
    <property type="entry name" value="WD40 repeat-like"/>
    <property type="match status" value="1"/>
</dbReference>
<name>D2V0M0_NAEGR</name>
<dbReference type="GeneID" id="8855430"/>